<keyword evidence="3" id="KW-0862">Zinc</keyword>
<dbReference type="InterPro" id="IPR036864">
    <property type="entry name" value="Zn2-C6_fun-type_DNA-bd_sf"/>
</dbReference>
<dbReference type="OrthoDB" id="2123952at2759"/>
<feature type="region of interest" description="Disordered" evidence="8">
    <location>
        <begin position="463"/>
        <end position="483"/>
    </location>
</feature>
<evidence type="ECO:0000256" key="3">
    <source>
        <dbReference type="ARBA" id="ARBA00022833"/>
    </source>
</evidence>
<dbReference type="SMART" id="SM00906">
    <property type="entry name" value="Fungal_trans"/>
    <property type="match status" value="1"/>
</dbReference>
<keyword evidence="4" id="KW-0805">Transcription regulation</keyword>
<evidence type="ECO:0000256" key="4">
    <source>
        <dbReference type="ARBA" id="ARBA00023015"/>
    </source>
</evidence>
<dbReference type="InterPro" id="IPR051615">
    <property type="entry name" value="Transcr_Regulatory_Elem"/>
</dbReference>
<dbReference type="Pfam" id="PF00172">
    <property type="entry name" value="Zn_clus"/>
    <property type="match status" value="1"/>
</dbReference>
<evidence type="ECO:0000256" key="5">
    <source>
        <dbReference type="ARBA" id="ARBA00023125"/>
    </source>
</evidence>
<evidence type="ECO:0000259" key="9">
    <source>
        <dbReference type="PROSITE" id="PS50048"/>
    </source>
</evidence>
<accession>A0A8S0WGE5</accession>
<comment type="caution">
    <text evidence="10">The sequence shown here is derived from an EMBL/GenBank/DDBJ whole genome shotgun (WGS) entry which is preliminary data.</text>
</comment>
<dbReference type="EMBL" id="CACVBS010000070">
    <property type="protein sequence ID" value="CAA7268810.1"/>
    <property type="molecule type" value="Genomic_DNA"/>
</dbReference>
<feature type="domain" description="Zn(2)-C6 fungal-type" evidence="9">
    <location>
        <begin position="86"/>
        <end position="118"/>
    </location>
</feature>
<dbReference type="SMART" id="SM00066">
    <property type="entry name" value="GAL4"/>
    <property type="match status" value="1"/>
</dbReference>
<feature type="region of interest" description="Disordered" evidence="8">
    <location>
        <begin position="1042"/>
        <end position="1108"/>
    </location>
</feature>
<name>A0A8S0WGE5_CYCAE</name>
<feature type="compositionally biased region" description="Low complexity" evidence="8">
    <location>
        <begin position="247"/>
        <end position="258"/>
    </location>
</feature>
<dbReference type="GO" id="GO:0000981">
    <property type="term" value="F:DNA-binding transcription factor activity, RNA polymerase II-specific"/>
    <property type="evidence" value="ECO:0007669"/>
    <property type="project" value="InterPro"/>
</dbReference>
<dbReference type="AlphaFoldDB" id="A0A8S0WGE5"/>
<dbReference type="InterPro" id="IPR007219">
    <property type="entry name" value="XnlR_reg_dom"/>
</dbReference>
<keyword evidence="6" id="KW-0804">Transcription</keyword>
<organism evidence="10 11">
    <name type="scientific">Cyclocybe aegerita</name>
    <name type="common">Black poplar mushroom</name>
    <name type="synonym">Agrocybe aegerita</name>
    <dbReference type="NCBI Taxonomy" id="1973307"/>
    <lineage>
        <taxon>Eukaryota</taxon>
        <taxon>Fungi</taxon>
        <taxon>Dikarya</taxon>
        <taxon>Basidiomycota</taxon>
        <taxon>Agaricomycotina</taxon>
        <taxon>Agaricomycetes</taxon>
        <taxon>Agaricomycetidae</taxon>
        <taxon>Agaricales</taxon>
        <taxon>Agaricineae</taxon>
        <taxon>Bolbitiaceae</taxon>
        <taxon>Cyclocybe</taxon>
    </lineage>
</organism>
<dbReference type="SUPFAM" id="SSF57701">
    <property type="entry name" value="Zn2/Cys6 DNA-binding domain"/>
    <property type="match status" value="1"/>
</dbReference>
<feature type="region of interest" description="Disordered" evidence="8">
    <location>
        <begin position="1124"/>
        <end position="1146"/>
    </location>
</feature>
<keyword evidence="7" id="KW-0539">Nucleus</keyword>
<dbReference type="Proteomes" id="UP000467700">
    <property type="component" value="Unassembled WGS sequence"/>
</dbReference>
<keyword evidence="2" id="KW-0479">Metal-binding</keyword>
<dbReference type="Pfam" id="PF04082">
    <property type="entry name" value="Fungal_trans"/>
    <property type="match status" value="1"/>
</dbReference>
<evidence type="ECO:0000256" key="2">
    <source>
        <dbReference type="ARBA" id="ARBA00022723"/>
    </source>
</evidence>
<feature type="compositionally biased region" description="Basic and acidic residues" evidence="8">
    <location>
        <begin position="329"/>
        <end position="347"/>
    </location>
</feature>
<proteinExistence type="predicted"/>
<feature type="region of interest" description="Disordered" evidence="8">
    <location>
        <begin position="196"/>
        <end position="230"/>
    </location>
</feature>
<feature type="compositionally biased region" description="Low complexity" evidence="8">
    <location>
        <begin position="1135"/>
        <end position="1145"/>
    </location>
</feature>
<dbReference type="PROSITE" id="PS50048">
    <property type="entry name" value="ZN2_CY6_FUNGAL_2"/>
    <property type="match status" value="1"/>
</dbReference>
<dbReference type="PROSITE" id="PS00463">
    <property type="entry name" value="ZN2_CY6_FUNGAL_1"/>
    <property type="match status" value="1"/>
</dbReference>
<evidence type="ECO:0000256" key="1">
    <source>
        <dbReference type="ARBA" id="ARBA00004123"/>
    </source>
</evidence>
<feature type="compositionally biased region" description="Basic and acidic residues" evidence="8">
    <location>
        <begin position="1072"/>
        <end position="1083"/>
    </location>
</feature>
<protein>
    <recommendedName>
        <fullName evidence="9">Zn(2)-C6 fungal-type domain-containing protein</fullName>
    </recommendedName>
</protein>
<feature type="compositionally biased region" description="Low complexity" evidence="8">
    <location>
        <begin position="314"/>
        <end position="326"/>
    </location>
</feature>
<sequence>MAVHSPFYPVKLEDTPSPHLSPTPPHFHFKFHHPHWLAHNIHNIHPHMSYSDDYDDLNDLPTGVGGYPQSAASAAERQIRRRSSKACDQCRKSKCKCERGGPNEACKSCLMLGTACTFLGPSRKRGPPKGYIDAIEARLHQTEALLGIMLATNDNRAQSLLRDIGKDPLAKEIITRVDNSPYGVKGRKREDIALSVGGNKLRSGSQPPNLSGQAKTDPATPLDLTSTHPSNEWQDTVSAMLNAAAGSAGAPGVASSSSPNERLYSPAHSSSDGNVSPGGRRTRRRLGNEDYTMSGCANSAPGSAVSLLETGTTAARTTNGGSAAANRGRRAEGEPGDRRSESVDRESVSLSEEEEEEITGAVGQLSLNEDEQVRYHGKASGLHLLGNKERVDHRNEGGIWRFPKARVWPPLPSGSKTMHGEDEFVSQLPAKPVQERLLDLYFTYVHPIFPILHKQSFFEAYKAGTQPDSPQSPTGPNALHTSPFNRRARGVPSLLLFAMFALASRYDPSTYPYPPDPSMMWGAGDEYLDRAKVILDSTYSSSRSPTVQALLLMGYREIGIGAMAQAWTYIGMGIRMAQDLGMHRSADGWERVGLGGRLFGEAELKERKRVWFGCVIMDKYVSTYIGRPLMIYERDFDTTLPREDDSEELEEWSVETPLGKPSTPLPGRVISCFNASATLSGILSKIVQSIYAVRLTTSRHAEAVALESLLDKWYIDLPDHLRYDPASAASPRTSKAPTPLPNVLTLHMQYWCAVVLLHRPFIRHALQVKKCQQPEDPTQVVDEHEAEVRSISERSYELCNAAANHITSIVSLYQEKYLLDKCSVFLCYYVFTASIMHDTTLNVHPNDPQARLGLQRCLNALRVMRTVWPAAARALELFGGAKDEAGARPTNSSTEFLTLTHPLANTKTADRIANKRAAEHSLDDTFSATHPHPPMDGTTPSQSQFEFVPSTMRHGASAPSQQQQLHAQQPRQQHHFSQEPEGVFTGDGGFMPAPPVAPASVALANNPAYWPNSDLGTSFNAPLSTAVLPQLYSTGLVDDVSVGGHGHGHHHQSHSREYGQAPPPHHGHSHSHSREYAHLDHPAHSQAALSSARGGPGGGGRYAPPPQYFDYSSYGQAAAAGFDMQEGLPPHSQPHPHQQQQHQSQMYSMADQYGLYGNQTYNNR</sequence>
<feature type="region of interest" description="Disordered" evidence="8">
    <location>
        <begin position="920"/>
        <end position="991"/>
    </location>
</feature>
<dbReference type="GO" id="GO:0008270">
    <property type="term" value="F:zinc ion binding"/>
    <property type="evidence" value="ECO:0007669"/>
    <property type="project" value="InterPro"/>
</dbReference>
<feature type="compositionally biased region" description="Low complexity" evidence="8">
    <location>
        <begin position="961"/>
        <end position="971"/>
    </location>
</feature>
<feature type="region of interest" description="Disordered" evidence="8">
    <location>
        <begin position="314"/>
        <end position="360"/>
    </location>
</feature>
<dbReference type="Gene3D" id="4.10.240.10">
    <property type="entry name" value="Zn(2)-C6 fungal-type DNA-binding domain"/>
    <property type="match status" value="1"/>
</dbReference>
<reference evidence="10 11" key="1">
    <citation type="submission" date="2020-01" db="EMBL/GenBank/DDBJ databases">
        <authorList>
            <person name="Gupta K D."/>
        </authorList>
    </citation>
    <scope>NUCLEOTIDE SEQUENCE [LARGE SCALE GENOMIC DNA]</scope>
</reference>
<dbReference type="PANTHER" id="PTHR31313">
    <property type="entry name" value="TY1 ENHANCER ACTIVATOR"/>
    <property type="match status" value="1"/>
</dbReference>
<dbReference type="PANTHER" id="PTHR31313:SF78">
    <property type="entry name" value="TRANSCRIPTION FACTOR DOMAIN-CONTAINING PROTEIN"/>
    <property type="match status" value="1"/>
</dbReference>
<feature type="compositionally biased region" description="Polar residues" evidence="8">
    <location>
        <begin position="202"/>
        <end position="214"/>
    </location>
</feature>
<dbReference type="GO" id="GO:0005634">
    <property type="term" value="C:nucleus"/>
    <property type="evidence" value="ECO:0007669"/>
    <property type="project" value="UniProtKB-SubCell"/>
</dbReference>
<feature type="region of interest" description="Disordered" evidence="8">
    <location>
        <begin position="247"/>
        <end position="285"/>
    </location>
</feature>
<keyword evidence="5" id="KW-0238">DNA-binding</keyword>
<comment type="subcellular location">
    <subcellularLocation>
        <location evidence="1">Nucleus</location>
    </subcellularLocation>
</comment>
<dbReference type="CDD" id="cd00067">
    <property type="entry name" value="GAL4"/>
    <property type="match status" value="1"/>
</dbReference>
<keyword evidence="11" id="KW-1185">Reference proteome</keyword>
<evidence type="ECO:0000256" key="6">
    <source>
        <dbReference type="ARBA" id="ARBA00023163"/>
    </source>
</evidence>
<gene>
    <name evidence="10" type="ORF">AAE3_LOCUS11017</name>
</gene>
<evidence type="ECO:0000256" key="7">
    <source>
        <dbReference type="ARBA" id="ARBA00023242"/>
    </source>
</evidence>
<feature type="compositionally biased region" description="Polar residues" evidence="8">
    <location>
        <begin position="466"/>
        <end position="483"/>
    </location>
</feature>
<evidence type="ECO:0000313" key="10">
    <source>
        <dbReference type="EMBL" id="CAA7268810.1"/>
    </source>
</evidence>
<dbReference type="GO" id="GO:0006351">
    <property type="term" value="P:DNA-templated transcription"/>
    <property type="evidence" value="ECO:0007669"/>
    <property type="project" value="InterPro"/>
</dbReference>
<evidence type="ECO:0000256" key="8">
    <source>
        <dbReference type="SAM" id="MobiDB-lite"/>
    </source>
</evidence>
<dbReference type="InterPro" id="IPR001138">
    <property type="entry name" value="Zn2Cys6_DnaBD"/>
</dbReference>
<dbReference type="CDD" id="cd12148">
    <property type="entry name" value="fungal_TF_MHR"/>
    <property type="match status" value="1"/>
</dbReference>
<dbReference type="GO" id="GO:0003677">
    <property type="term" value="F:DNA binding"/>
    <property type="evidence" value="ECO:0007669"/>
    <property type="project" value="UniProtKB-KW"/>
</dbReference>
<evidence type="ECO:0000313" key="11">
    <source>
        <dbReference type="Proteomes" id="UP000467700"/>
    </source>
</evidence>